<dbReference type="Gene3D" id="3.30.420.10">
    <property type="entry name" value="Ribonuclease H-like superfamily/Ribonuclease H"/>
    <property type="match status" value="1"/>
</dbReference>
<dbReference type="InterPro" id="IPR036397">
    <property type="entry name" value="RNaseH_sf"/>
</dbReference>
<keyword evidence="1" id="KW-0732">Signal</keyword>
<organism evidence="2 3">
    <name type="scientific">Glossina palpalis gambiensis</name>
    <dbReference type="NCBI Taxonomy" id="67801"/>
    <lineage>
        <taxon>Eukaryota</taxon>
        <taxon>Metazoa</taxon>
        <taxon>Ecdysozoa</taxon>
        <taxon>Arthropoda</taxon>
        <taxon>Hexapoda</taxon>
        <taxon>Insecta</taxon>
        <taxon>Pterygota</taxon>
        <taxon>Neoptera</taxon>
        <taxon>Endopterygota</taxon>
        <taxon>Diptera</taxon>
        <taxon>Brachycera</taxon>
        <taxon>Muscomorpha</taxon>
        <taxon>Hippoboscoidea</taxon>
        <taxon>Glossinidae</taxon>
        <taxon>Glossina</taxon>
    </lineage>
</organism>
<dbReference type="GO" id="GO:0003676">
    <property type="term" value="F:nucleic acid binding"/>
    <property type="evidence" value="ECO:0007669"/>
    <property type="project" value="InterPro"/>
</dbReference>
<evidence type="ECO:0008006" key="4">
    <source>
        <dbReference type="Google" id="ProtNLM"/>
    </source>
</evidence>
<accession>A0A1B0B5Q1</accession>
<reference evidence="2" key="2">
    <citation type="submission" date="2020-05" db="UniProtKB">
        <authorList>
            <consortium name="EnsemblMetazoa"/>
        </authorList>
    </citation>
    <scope>IDENTIFICATION</scope>
    <source>
        <strain evidence="2">IAEA</strain>
    </source>
</reference>
<sequence length="123" mass="14088">MSNVVFIFFANYITLFGVPLQIASDHDNQFNSMLFNELVKYLGSHKITTSSHLPQSDGFKFVFVRKINKHALEQSFEGPYIVVEKETKYSKNKQDFEAKKLTALGDEVNNYGSMTLNFITSFT</sequence>
<reference evidence="3" key="1">
    <citation type="submission" date="2015-01" db="EMBL/GenBank/DDBJ databases">
        <authorList>
            <person name="Aksoy S."/>
            <person name="Warren W."/>
            <person name="Wilson R.K."/>
        </authorList>
    </citation>
    <scope>NUCLEOTIDE SEQUENCE [LARGE SCALE GENOMIC DNA]</scope>
    <source>
        <strain evidence="3">IAEA</strain>
    </source>
</reference>
<evidence type="ECO:0000313" key="2">
    <source>
        <dbReference type="EnsemblMetazoa" id="GPPI019710-PA"/>
    </source>
</evidence>
<name>A0A1B0B5Q1_9MUSC</name>
<keyword evidence="3" id="KW-1185">Reference proteome</keyword>
<evidence type="ECO:0000256" key="1">
    <source>
        <dbReference type="SAM" id="SignalP"/>
    </source>
</evidence>
<dbReference type="AlphaFoldDB" id="A0A1B0B5Q1"/>
<dbReference type="Proteomes" id="UP000092460">
    <property type="component" value="Unassembled WGS sequence"/>
</dbReference>
<proteinExistence type="predicted"/>
<dbReference type="SUPFAM" id="SSF53098">
    <property type="entry name" value="Ribonuclease H-like"/>
    <property type="match status" value="1"/>
</dbReference>
<dbReference type="EnsemblMetazoa" id="GPPI019710-RA">
    <property type="protein sequence ID" value="GPPI019710-PA"/>
    <property type="gene ID" value="GPPI019710"/>
</dbReference>
<dbReference type="InterPro" id="IPR012337">
    <property type="entry name" value="RNaseH-like_sf"/>
</dbReference>
<evidence type="ECO:0000313" key="3">
    <source>
        <dbReference type="Proteomes" id="UP000092460"/>
    </source>
</evidence>
<dbReference type="EMBL" id="JXJN01008795">
    <property type="status" value="NOT_ANNOTATED_CDS"/>
    <property type="molecule type" value="Genomic_DNA"/>
</dbReference>
<dbReference type="VEuPathDB" id="VectorBase:GPPI019710"/>
<feature type="chain" id="PRO_5008404522" description="Integrase catalytic domain-containing protein" evidence="1">
    <location>
        <begin position="18"/>
        <end position="123"/>
    </location>
</feature>
<protein>
    <recommendedName>
        <fullName evidence="4">Integrase catalytic domain-containing protein</fullName>
    </recommendedName>
</protein>
<feature type="signal peptide" evidence="1">
    <location>
        <begin position="1"/>
        <end position="17"/>
    </location>
</feature>